<evidence type="ECO:0000313" key="2">
    <source>
        <dbReference type="EMBL" id="KAK8775598.1"/>
    </source>
</evidence>
<dbReference type="Proteomes" id="UP001321473">
    <property type="component" value="Unassembled WGS sequence"/>
</dbReference>
<keyword evidence="3" id="KW-1185">Reference proteome</keyword>
<protein>
    <recommendedName>
        <fullName evidence="4">CCHC-type domain-containing protein</fullName>
    </recommendedName>
</protein>
<dbReference type="AlphaFoldDB" id="A0AAQ4ELZ2"/>
<evidence type="ECO:0000313" key="3">
    <source>
        <dbReference type="Proteomes" id="UP001321473"/>
    </source>
</evidence>
<name>A0AAQ4ELZ2_AMBAM</name>
<sequence length="362" mass="40533">MLQDRIFCGMRDEQARRHMLSQQKLSLAEAEAFALAAEAAETNFRAMHERSFSDNGAANFVQKARRNPQRSVRGHESMTESSQGGRCGSNHASEVCRHKKATFYKCGRKGHLARTCSSGRATPSGAYAVQELDGSDGNGEETLYALEAHSYTRNKSALPFERNFIWEGRYLCMLVDRWSTISVIPRRVFENNREWWPLLEKTSLRLTCFLGPLPVLGRVAMKIECGSTQLDSSLVVVDRNGPLLCGQNTIQAFRRAGMPLLEECASQNVHVIHGNATTAKPLMEFPEVFEPSLGCCKGPPVKLHKKDAPLPRFLKARPVPYALREKVSAEIDRQVKEGVLSPVRVSEWGYARRACCEAKRGY</sequence>
<gene>
    <name evidence="2" type="ORF">V5799_031058</name>
</gene>
<comment type="caution">
    <text evidence="2">The sequence shown here is derived from an EMBL/GenBank/DDBJ whole genome shotgun (WGS) entry which is preliminary data.</text>
</comment>
<evidence type="ECO:0000256" key="1">
    <source>
        <dbReference type="SAM" id="MobiDB-lite"/>
    </source>
</evidence>
<dbReference type="InterPro" id="IPR050951">
    <property type="entry name" value="Retrovirus_Pol_polyprotein"/>
</dbReference>
<evidence type="ECO:0008006" key="4">
    <source>
        <dbReference type="Google" id="ProtNLM"/>
    </source>
</evidence>
<accession>A0AAQ4ELZ2</accession>
<dbReference type="PANTHER" id="PTHR37984:SF5">
    <property type="entry name" value="PROTEIN NYNRIN-LIKE"/>
    <property type="match status" value="1"/>
</dbReference>
<proteinExistence type="predicted"/>
<reference evidence="2 3" key="1">
    <citation type="journal article" date="2023" name="Arcadia Sci">
        <title>De novo assembly of a long-read Amblyomma americanum tick genome.</title>
        <authorList>
            <person name="Chou S."/>
            <person name="Poskanzer K.E."/>
            <person name="Rollins M."/>
            <person name="Thuy-Boun P.S."/>
        </authorList>
    </citation>
    <scope>NUCLEOTIDE SEQUENCE [LARGE SCALE GENOMIC DNA]</scope>
    <source>
        <strain evidence="2">F_SG_1</strain>
        <tissue evidence="2">Salivary glands</tissue>
    </source>
</reference>
<dbReference type="PANTHER" id="PTHR37984">
    <property type="entry name" value="PROTEIN CBG26694"/>
    <property type="match status" value="1"/>
</dbReference>
<feature type="region of interest" description="Disordered" evidence="1">
    <location>
        <begin position="64"/>
        <end position="91"/>
    </location>
</feature>
<dbReference type="EMBL" id="JARKHS020013918">
    <property type="protein sequence ID" value="KAK8775598.1"/>
    <property type="molecule type" value="Genomic_DNA"/>
</dbReference>
<organism evidence="2 3">
    <name type="scientific">Amblyomma americanum</name>
    <name type="common">Lone star tick</name>
    <dbReference type="NCBI Taxonomy" id="6943"/>
    <lineage>
        <taxon>Eukaryota</taxon>
        <taxon>Metazoa</taxon>
        <taxon>Ecdysozoa</taxon>
        <taxon>Arthropoda</taxon>
        <taxon>Chelicerata</taxon>
        <taxon>Arachnida</taxon>
        <taxon>Acari</taxon>
        <taxon>Parasitiformes</taxon>
        <taxon>Ixodida</taxon>
        <taxon>Ixodoidea</taxon>
        <taxon>Ixodidae</taxon>
        <taxon>Amblyomminae</taxon>
        <taxon>Amblyomma</taxon>
    </lineage>
</organism>